<reference evidence="1" key="2">
    <citation type="submission" date="2025-09" db="UniProtKB">
        <authorList>
            <consortium name="Ensembl"/>
        </authorList>
    </citation>
    <scope>IDENTIFICATION</scope>
</reference>
<dbReference type="Proteomes" id="UP000472277">
    <property type="component" value="Chromosome 25"/>
</dbReference>
<evidence type="ECO:0000313" key="1">
    <source>
        <dbReference type="Ensembl" id="ENSSTUP00000020959.1"/>
    </source>
</evidence>
<dbReference type="Ensembl" id="ENSSTUT00000022039.1">
    <property type="protein sequence ID" value="ENSSTUP00000020959.1"/>
    <property type="gene ID" value="ENSSTUG00000009300.1"/>
</dbReference>
<sequence length="79" mass="9113">MSLKDNERHFASLNSYSVSESFASGRLTSVYRGKEEKLHYIPIWILGKGAFGECVWPPRACMTSLQRLGMLLMRWRMVS</sequence>
<organism evidence="1 2">
    <name type="scientific">Salmo trutta</name>
    <name type="common">Brown trout</name>
    <dbReference type="NCBI Taxonomy" id="8032"/>
    <lineage>
        <taxon>Eukaryota</taxon>
        <taxon>Metazoa</taxon>
        <taxon>Chordata</taxon>
        <taxon>Craniata</taxon>
        <taxon>Vertebrata</taxon>
        <taxon>Euteleostomi</taxon>
        <taxon>Actinopterygii</taxon>
        <taxon>Neopterygii</taxon>
        <taxon>Teleostei</taxon>
        <taxon>Protacanthopterygii</taxon>
        <taxon>Salmoniformes</taxon>
        <taxon>Salmonidae</taxon>
        <taxon>Salmoninae</taxon>
        <taxon>Salmo</taxon>
    </lineage>
</organism>
<dbReference type="GeneTree" id="ENSGT00970000198028"/>
<proteinExistence type="predicted"/>
<keyword evidence="2" id="KW-1185">Reference proteome</keyword>
<reference evidence="1" key="1">
    <citation type="submission" date="2025-08" db="UniProtKB">
        <authorList>
            <consortium name="Ensembl"/>
        </authorList>
    </citation>
    <scope>IDENTIFICATION</scope>
</reference>
<dbReference type="AlphaFoldDB" id="A0A673X9Q6"/>
<dbReference type="InParanoid" id="A0A673X9Q6"/>
<name>A0A673X9Q6_SALTR</name>
<protein>
    <submittedName>
        <fullName evidence="1">Uncharacterized protein</fullName>
    </submittedName>
</protein>
<evidence type="ECO:0000313" key="2">
    <source>
        <dbReference type="Proteomes" id="UP000472277"/>
    </source>
</evidence>
<accession>A0A673X9Q6</accession>